<dbReference type="RefSeq" id="WP_012861376.1">
    <property type="nucleotide sequence ID" value="NC_013517.1"/>
</dbReference>
<keyword evidence="3 5" id="KW-1133">Transmembrane helix</keyword>
<dbReference type="Pfam" id="PF09685">
    <property type="entry name" value="MamF_MmsF"/>
    <property type="match status" value="1"/>
</dbReference>
<dbReference type="InterPro" id="IPR019109">
    <property type="entry name" value="MamF_MmsF"/>
</dbReference>
<dbReference type="AlphaFoldDB" id="D1AJ94"/>
<reference evidence="7" key="1">
    <citation type="submission" date="2009-09" db="EMBL/GenBank/DDBJ databases">
        <title>The complete chromosome of Sebaldella termitidis ATCC 33386.</title>
        <authorList>
            <consortium name="US DOE Joint Genome Institute (JGI-PGF)"/>
            <person name="Lucas S."/>
            <person name="Copeland A."/>
            <person name="Lapidus A."/>
            <person name="Glavina del Rio T."/>
            <person name="Dalin E."/>
            <person name="Tice H."/>
            <person name="Bruce D."/>
            <person name="Goodwin L."/>
            <person name="Pitluck S."/>
            <person name="Kyrpides N."/>
            <person name="Mavromatis K."/>
            <person name="Ivanova N."/>
            <person name="Mikhailova N."/>
            <person name="Sims D."/>
            <person name="Meincke L."/>
            <person name="Brettin T."/>
            <person name="Detter J.C."/>
            <person name="Han C."/>
            <person name="Larimer F."/>
            <person name="Land M."/>
            <person name="Hauser L."/>
            <person name="Markowitz V."/>
            <person name="Cheng J.F."/>
            <person name="Hugenholtz P."/>
            <person name="Woyke T."/>
            <person name="Wu D."/>
            <person name="Eisen J.A."/>
        </authorList>
    </citation>
    <scope>NUCLEOTIDE SEQUENCE [LARGE SCALE GENOMIC DNA]</scope>
    <source>
        <strain evidence="7">ATCC 33386 / NCTC 11300</strain>
    </source>
</reference>
<keyword evidence="7" id="KW-1185">Reference proteome</keyword>
<proteinExistence type="predicted"/>
<dbReference type="KEGG" id="str:Sterm_1926"/>
<evidence type="ECO:0008006" key="8">
    <source>
        <dbReference type="Google" id="ProtNLM"/>
    </source>
</evidence>
<evidence type="ECO:0000256" key="4">
    <source>
        <dbReference type="ARBA" id="ARBA00023136"/>
    </source>
</evidence>
<evidence type="ECO:0000256" key="1">
    <source>
        <dbReference type="ARBA" id="ARBA00004141"/>
    </source>
</evidence>
<dbReference type="EMBL" id="CP001739">
    <property type="protein sequence ID" value="ACZ08782.1"/>
    <property type="molecule type" value="Genomic_DNA"/>
</dbReference>
<reference evidence="6 7" key="2">
    <citation type="journal article" date="2010" name="Stand. Genomic Sci.">
        <title>Complete genome sequence of Sebaldella termitidis type strain (NCTC 11300).</title>
        <authorList>
            <person name="Harmon-Smith M."/>
            <person name="Celia L."/>
            <person name="Chertkov O."/>
            <person name="Lapidus A."/>
            <person name="Copeland A."/>
            <person name="Glavina Del Rio T."/>
            <person name="Nolan M."/>
            <person name="Lucas S."/>
            <person name="Tice H."/>
            <person name="Cheng J.F."/>
            <person name="Han C."/>
            <person name="Detter J.C."/>
            <person name="Bruce D."/>
            <person name="Goodwin L."/>
            <person name="Pitluck S."/>
            <person name="Pati A."/>
            <person name="Liolios K."/>
            <person name="Ivanova N."/>
            <person name="Mavromatis K."/>
            <person name="Mikhailova N."/>
            <person name="Chen A."/>
            <person name="Palaniappan K."/>
            <person name="Land M."/>
            <person name="Hauser L."/>
            <person name="Chang Y.J."/>
            <person name="Jeffries C.D."/>
            <person name="Brettin T."/>
            <person name="Goker M."/>
            <person name="Beck B."/>
            <person name="Bristow J."/>
            <person name="Eisen J.A."/>
            <person name="Markowitz V."/>
            <person name="Hugenholtz P."/>
            <person name="Kyrpides N.C."/>
            <person name="Klenk H.P."/>
            <person name="Chen F."/>
        </authorList>
    </citation>
    <scope>NUCLEOTIDE SEQUENCE [LARGE SCALE GENOMIC DNA]</scope>
    <source>
        <strain evidence="7">ATCC 33386 / NCTC 11300</strain>
    </source>
</reference>
<feature type="transmembrane region" description="Helical" evidence="5">
    <location>
        <begin position="21"/>
        <end position="46"/>
    </location>
</feature>
<evidence type="ECO:0000256" key="3">
    <source>
        <dbReference type="ARBA" id="ARBA00022989"/>
    </source>
</evidence>
<feature type="transmembrane region" description="Helical" evidence="5">
    <location>
        <begin position="66"/>
        <end position="94"/>
    </location>
</feature>
<keyword evidence="2 5" id="KW-0812">Transmembrane</keyword>
<dbReference type="HOGENOM" id="CLU_2046807_0_0_0"/>
<comment type="subcellular location">
    <subcellularLocation>
        <location evidence="1">Membrane</location>
        <topology evidence="1">Multi-pass membrane protein</topology>
    </subcellularLocation>
</comment>
<evidence type="ECO:0000256" key="5">
    <source>
        <dbReference type="SAM" id="Phobius"/>
    </source>
</evidence>
<protein>
    <recommendedName>
        <fullName evidence="8">DUF4870 domain-containing protein</fullName>
    </recommendedName>
</protein>
<name>D1AJ94_SEBTE</name>
<dbReference type="STRING" id="526218.Sterm_1926"/>
<keyword evidence="4 5" id="KW-0472">Membrane</keyword>
<evidence type="ECO:0000313" key="7">
    <source>
        <dbReference type="Proteomes" id="UP000000845"/>
    </source>
</evidence>
<organism evidence="6 7">
    <name type="scientific">Sebaldella termitidis (strain ATCC 33386 / NCTC 11300)</name>
    <dbReference type="NCBI Taxonomy" id="526218"/>
    <lineage>
        <taxon>Bacteria</taxon>
        <taxon>Fusobacteriati</taxon>
        <taxon>Fusobacteriota</taxon>
        <taxon>Fusobacteriia</taxon>
        <taxon>Fusobacteriales</taxon>
        <taxon>Leptotrichiaceae</taxon>
        <taxon>Sebaldella</taxon>
    </lineage>
</organism>
<accession>D1AJ94</accession>
<dbReference type="eggNOG" id="ENOG5033DY4">
    <property type="taxonomic scope" value="Bacteria"/>
</dbReference>
<evidence type="ECO:0000256" key="2">
    <source>
        <dbReference type="ARBA" id="ARBA00022692"/>
    </source>
</evidence>
<dbReference type="Proteomes" id="UP000000845">
    <property type="component" value="Chromosome"/>
</dbReference>
<sequence>MSFEYKGNPREEASIGGLRASIAAFFICISFFLGMSFIVSLASLILEKENEFVRFYAERTLALNMIFLVLLVCNIIFFIGQIIFLLGLIALSVYQIIACVKAYKGQTFDLPFMEKICDFLFA</sequence>
<evidence type="ECO:0000313" key="6">
    <source>
        <dbReference type="EMBL" id="ACZ08782.1"/>
    </source>
</evidence>
<gene>
    <name evidence="6" type="ordered locus">Sterm_1926</name>
</gene>